<name>A0ABQ7XJJ9_BRANA</name>
<keyword evidence="11" id="KW-0408">Iron</keyword>
<dbReference type="SUPFAM" id="SSF48334">
    <property type="entry name" value="DNA repair protein MutS, domain III"/>
    <property type="match status" value="1"/>
</dbReference>
<dbReference type="SUPFAM" id="SSF49363">
    <property type="entry name" value="Purple acid phosphatase, N-terminal domain"/>
    <property type="match status" value="1"/>
</dbReference>
<dbReference type="CDD" id="cd00839">
    <property type="entry name" value="MPP_PAPs"/>
    <property type="match status" value="1"/>
</dbReference>
<dbReference type="Pfam" id="PF16656">
    <property type="entry name" value="Pur_ac_phosph_N"/>
    <property type="match status" value="1"/>
</dbReference>
<evidence type="ECO:0000259" key="15">
    <source>
        <dbReference type="PROSITE" id="PS00486"/>
    </source>
</evidence>
<dbReference type="CDD" id="cd03281">
    <property type="entry name" value="ABC_MSH5_euk"/>
    <property type="match status" value="1"/>
</dbReference>
<evidence type="ECO:0000256" key="5">
    <source>
        <dbReference type="ARBA" id="ARBA00022723"/>
    </source>
</evidence>
<dbReference type="InterPro" id="IPR027417">
    <property type="entry name" value="P-loop_NTPase"/>
</dbReference>
<evidence type="ECO:0000256" key="7">
    <source>
        <dbReference type="ARBA" id="ARBA00022741"/>
    </source>
</evidence>
<dbReference type="SMART" id="SM00533">
    <property type="entry name" value="MUTSd"/>
    <property type="match status" value="1"/>
</dbReference>
<evidence type="ECO:0000313" key="16">
    <source>
        <dbReference type="EMBL" id="KAH0855180.1"/>
    </source>
</evidence>
<dbReference type="InterPro" id="IPR015914">
    <property type="entry name" value="PAPs_N"/>
</dbReference>
<dbReference type="PANTHER" id="PTHR22953:SF155">
    <property type="entry name" value="PURPLE ACID PHOSPHATASE 18"/>
    <property type="match status" value="1"/>
</dbReference>
<evidence type="ECO:0000256" key="2">
    <source>
        <dbReference type="ARBA" id="ARBA00001947"/>
    </source>
</evidence>
<keyword evidence="9" id="KW-0862">Zinc</keyword>
<dbReference type="InterPro" id="IPR036187">
    <property type="entry name" value="DNA_mismatch_repair_MutS_sf"/>
</dbReference>
<dbReference type="InterPro" id="IPR004843">
    <property type="entry name" value="Calcineurin-like_PHP"/>
</dbReference>
<comment type="cofactor">
    <cofactor evidence="3">
        <name>Fe cation</name>
        <dbReference type="ChEBI" id="CHEBI:24875"/>
    </cofactor>
</comment>
<sequence length="1226" mass="139564">RYFDSKSVETCDSLSRPSPVIIFPTSLLFPHFTRSNSQQWRKLTKRKPNRRVGVSYYDCSVRQLHVLEFWEEDCSDFTLVNMVKYQAKPLVIYTSTKSEDSFVSALQKSDGTEEDTMVKQVKSSTFSYEQAWHRMDEGLNIKERLSSMMDVGSEVQVRVSGGLLAILESERIVDTLEQNESGTASIAIDSVMEVPLNKFLKLDAAAHEALQIFQIDKHPSHMGIGRAKEGFSVFGMMNKSWFMRPILDLEVLDRRLNAVSFFLRLMPTDDIFAGYTEICEGHIPFAQESVFSLHAMCELVCRSCRFFISCTHLVLLNISFLCENKKFNSPTSLCTSNDWTAFMKSIGALLHVNKIFEVGVSESLREHMRRFNLDIIEKAGLCISTELDYVYELVLGVIDVTRSKEKGYQTLVKDGFCAELDELRQIYEGLPEFLQEVSSMEFEHLPHLHKENLPPCIVYIQQIGYLMCIFGEKLDETALDRINEFEFAFSDLDGETQRFFYHTPKTRELDNVLGDIYHKILDMERAIIRDLLSHTLLFSAHLLKAVNFVAELDCILSLACVAHQNKYVRPVLTMESLLDIRNGRHVLQEMAVDTFIPNDTEINDNGRIHIITGPNYSGKSIYVKQVALIVFLSHIGSFVPADAATVGLTDRIFCAMGSKFMTAEQSTFMIDLHQVGMMLRQATSRSLCLLDEFGKGTLTEDGIGLLGGTISHFASCNEPPRVLVCTHLTELLNESCLPVIRFYTMSVLRPDTESANMEEIVFLYRLIPGQTLLSYGVPEEVVKRAAIVLDVFESNNNVDKLNLDNISSQDQVFKDAVDKFMEFDISKEMERTLLVTFSVILFASVAADDYVRPKPRQALQFPWQQKSTSQPEQVHISLAGDKHMRVSWVTNDKSSPSFVEYGTSPGKYSFLGQGESTSYSYIFYRSGKIHHAVIGPLEPDTVYYYRCGGGGPEFHLKTTHLVAGDLGQTGWTKSTLDHIDQCKYEGHLLPGDLSYADYMQHKWDTFGELVQPLASVRPWMVTQGNHEKENIPFVVDEFVSFNSRWKMPYAESGSNSNLYYSLLRLLGDLAKVDRERTPWLIALFHVPWYNSNDAHQNEGDGMMAEMEPLLYASGVDIVFTGHVHAYERTIRSMWSCAYTIGDGGNREGLARKYKDPSPEWSVFREASFGHGELQMVNSTHAHWTWHRNDDDEPTKSDEVWLTSLVNSGCWTEKKWNENLRKILMEP</sequence>
<comment type="caution">
    <text evidence="16">The sequence shown here is derived from an EMBL/GenBank/DDBJ whole genome shotgun (WGS) entry which is preliminary data.</text>
</comment>
<feature type="domain" description="DNA mismatch repair proteins mutS family" evidence="15">
    <location>
        <begin position="686"/>
        <end position="702"/>
    </location>
</feature>
<dbReference type="InterPro" id="IPR029052">
    <property type="entry name" value="Metallo-depent_PP-like"/>
</dbReference>
<keyword evidence="17" id="KW-1185">Reference proteome</keyword>
<dbReference type="Gene3D" id="3.60.21.10">
    <property type="match status" value="2"/>
</dbReference>
<evidence type="ECO:0000256" key="3">
    <source>
        <dbReference type="ARBA" id="ARBA00001962"/>
    </source>
</evidence>
<comment type="catalytic activity">
    <reaction evidence="1 14">
        <text>a phosphate monoester + H2O = an alcohol + phosphate</text>
        <dbReference type="Rhea" id="RHEA:15017"/>
        <dbReference type="ChEBI" id="CHEBI:15377"/>
        <dbReference type="ChEBI" id="CHEBI:30879"/>
        <dbReference type="ChEBI" id="CHEBI:43474"/>
        <dbReference type="ChEBI" id="CHEBI:67140"/>
        <dbReference type="EC" id="3.1.3.2"/>
    </reaction>
</comment>
<dbReference type="InterPro" id="IPR041792">
    <property type="entry name" value="MPP_PAP"/>
</dbReference>
<keyword evidence="8 14" id="KW-0378">Hydrolase</keyword>
<dbReference type="EMBL" id="JAGKQM010000141">
    <property type="protein sequence ID" value="KAH0855180.1"/>
    <property type="molecule type" value="Genomic_DNA"/>
</dbReference>
<evidence type="ECO:0000256" key="4">
    <source>
        <dbReference type="ARBA" id="ARBA00008723"/>
    </source>
</evidence>
<evidence type="ECO:0000256" key="9">
    <source>
        <dbReference type="ARBA" id="ARBA00022833"/>
    </source>
</evidence>
<keyword evidence="5" id="KW-0479">Metal-binding</keyword>
<dbReference type="InterPro" id="IPR007696">
    <property type="entry name" value="DNA_mismatch_repair_MutS_core"/>
</dbReference>
<evidence type="ECO:0000256" key="10">
    <source>
        <dbReference type="ARBA" id="ARBA00022840"/>
    </source>
</evidence>
<dbReference type="EC" id="3.1.3.2" evidence="14"/>
<feature type="non-terminal residue" evidence="16">
    <location>
        <position position="1"/>
    </location>
</feature>
<dbReference type="Gene3D" id="1.10.1420.10">
    <property type="match status" value="1"/>
</dbReference>
<evidence type="ECO:0000256" key="14">
    <source>
        <dbReference type="RuleBase" id="RU361203"/>
    </source>
</evidence>
<comment type="cofactor">
    <cofactor evidence="2">
        <name>Zn(2+)</name>
        <dbReference type="ChEBI" id="CHEBI:29105"/>
    </cofactor>
</comment>
<dbReference type="Pfam" id="PF00488">
    <property type="entry name" value="MutS_V"/>
    <property type="match status" value="1"/>
</dbReference>
<evidence type="ECO:0000313" key="17">
    <source>
        <dbReference type="Proteomes" id="UP000824890"/>
    </source>
</evidence>
<dbReference type="Pfam" id="PF00149">
    <property type="entry name" value="Metallophos"/>
    <property type="match status" value="1"/>
</dbReference>
<accession>A0ABQ7XJJ9</accession>
<proteinExistence type="inferred from homology"/>
<evidence type="ECO:0000256" key="13">
    <source>
        <dbReference type="ARBA" id="ARBA00023180"/>
    </source>
</evidence>
<dbReference type="Proteomes" id="UP000824890">
    <property type="component" value="Unassembled WGS sequence"/>
</dbReference>
<dbReference type="InterPro" id="IPR039331">
    <property type="entry name" value="PAPs-like"/>
</dbReference>
<dbReference type="InterPro" id="IPR025733">
    <property type="entry name" value="PAPs_C"/>
</dbReference>
<dbReference type="Pfam" id="PF14008">
    <property type="entry name" value="Metallophos_C"/>
    <property type="match status" value="1"/>
</dbReference>
<reference evidence="16 17" key="1">
    <citation type="submission" date="2021-05" db="EMBL/GenBank/DDBJ databases">
        <title>Genome Assembly of Synthetic Allotetraploid Brassica napus Reveals Homoeologous Exchanges between Subgenomes.</title>
        <authorList>
            <person name="Davis J.T."/>
        </authorList>
    </citation>
    <scope>NUCLEOTIDE SEQUENCE [LARGE SCALE GENOMIC DNA]</scope>
    <source>
        <strain evidence="17">cv. Da-Ae</strain>
        <tissue evidence="16">Seedling</tissue>
    </source>
</reference>
<evidence type="ECO:0000256" key="1">
    <source>
        <dbReference type="ARBA" id="ARBA00000032"/>
    </source>
</evidence>
<dbReference type="SUPFAM" id="SSF56300">
    <property type="entry name" value="Metallo-dependent phosphatases"/>
    <property type="match status" value="1"/>
</dbReference>
<dbReference type="InterPro" id="IPR008963">
    <property type="entry name" value="Purple_acid_Pase-like_N"/>
</dbReference>
<gene>
    <name evidence="16" type="ORF">HID58_020431</name>
</gene>
<dbReference type="Gene3D" id="2.60.40.380">
    <property type="entry name" value="Purple acid phosphatase-like, N-terminal"/>
    <property type="match status" value="1"/>
</dbReference>
<keyword evidence="10" id="KW-0067">ATP-binding</keyword>
<evidence type="ECO:0000256" key="6">
    <source>
        <dbReference type="ARBA" id="ARBA00022729"/>
    </source>
</evidence>
<dbReference type="PANTHER" id="PTHR22953">
    <property type="entry name" value="ACID PHOSPHATASE RELATED"/>
    <property type="match status" value="1"/>
</dbReference>
<keyword evidence="13" id="KW-0325">Glycoprotein</keyword>
<comment type="similarity">
    <text evidence="4 14">Belongs to the metallophosphoesterase superfamily. Purple acid phosphatase family.</text>
</comment>
<dbReference type="InterPro" id="IPR000432">
    <property type="entry name" value="DNA_mismatch_repair_MutS_C"/>
</dbReference>
<protein>
    <recommendedName>
        <fullName evidence="14">Purple acid phosphatase</fullName>
        <ecNumber evidence="14">3.1.3.2</ecNumber>
    </recommendedName>
</protein>
<organism evidence="16 17">
    <name type="scientific">Brassica napus</name>
    <name type="common">Rape</name>
    <dbReference type="NCBI Taxonomy" id="3708"/>
    <lineage>
        <taxon>Eukaryota</taxon>
        <taxon>Viridiplantae</taxon>
        <taxon>Streptophyta</taxon>
        <taxon>Embryophyta</taxon>
        <taxon>Tracheophyta</taxon>
        <taxon>Spermatophyta</taxon>
        <taxon>Magnoliopsida</taxon>
        <taxon>eudicotyledons</taxon>
        <taxon>Gunneridae</taxon>
        <taxon>Pentapetalae</taxon>
        <taxon>rosids</taxon>
        <taxon>malvids</taxon>
        <taxon>Brassicales</taxon>
        <taxon>Brassicaceae</taxon>
        <taxon>Brassiceae</taxon>
        <taxon>Brassica</taxon>
    </lineage>
</organism>
<dbReference type="SMART" id="SM00534">
    <property type="entry name" value="MUTSac"/>
    <property type="match status" value="1"/>
</dbReference>
<dbReference type="SUPFAM" id="SSF52540">
    <property type="entry name" value="P-loop containing nucleoside triphosphate hydrolases"/>
    <property type="match status" value="1"/>
</dbReference>
<evidence type="ECO:0000256" key="12">
    <source>
        <dbReference type="ARBA" id="ARBA00023125"/>
    </source>
</evidence>
<evidence type="ECO:0000256" key="11">
    <source>
        <dbReference type="ARBA" id="ARBA00023004"/>
    </source>
</evidence>
<dbReference type="PROSITE" id="PS00486">
    <property type="entry name" value="DNA_MISMATCH_REPAIR_2"/>
    <property type="match status" value="1"/>
</dbReference>
<evidence type="ECO:0000256" key="8">
    <source>
        <dbReference type="ARBA" id="ARBA00022801"/>
    </source>
</evidence>
<dbReference type="Gene3D" id="3.40.50.300">
    <property type="entry name" value="P-loop containing nucleotide triphosphate hydrolases"/>
    <property type="match status" value="1"/>
</dbReference>
<keyword evidence="7" id="KW-0547">Nucleotide-binding</keyword>
<keyword evidence="12" id="KW-0238">DNA-binding</keyword>
<keyword evidence="6" id="KW-0732">Signal</keyword>